<reference evidence="2 3" key="1">
    <citation type="submission" date="2014-07" db="EMBL/GenBank/DDBJ databases">
        <authorList>
            <person name="Urmite Genomes Urmite Genomes"/>
        </authorList>
    </citation>
    <scope>NUCLEOTIDE SEQUENCE [LARGE SCALE GENOMIC DNA]</scope>
    <source>
        <strain evidence="2 3">13MG44_air</strain>
    </source>
</reference>
<dbReference type="InterPro" id="IPR012338">
    <property type="entry name" value="Beta-lactam/transpept-like"/>
</dbReference>
<feature type="domain" description="Beta-lactamase class A catalytic" evidence="1">
    <location>
        <begin position="25"/>
        <end position="231"/>
    </location>
</feature>
<organism evidence="2 3">
    <name type="scientific">Jeotgalicoccus saudimassiliensis</name>
    <dbReference type="NCBI Taxonomy" id="1461582"/>
    <lineage>
        <taxon>Bacteria</taxon>
        <taxon>Bacillati</taxon>
        <taxon>Bacillota</taxon>
        <taxon>Bacilli</taxon>
        <taxon>Bacillales</taxon>
        <taxon>Staphylococcaceae</taxon>
        <taxon>Jeotgalicoccus</taxon>
    </lineage>
</organism>
<dbReference type="HOGENOM" id="CLU_031960_9_2_9"/>
<accession>A0A078M9M2</accession>
<dbReference type="GO" id="GO:0030655">
    <property type="term" value="P:beta-lactam antibiotic catabolic process"/>
    <property type="evidence" value="ECO:0007669"/>
    <property type="project" value="InterPro"/>
</dbReference>
<dbReference type="Pfam" id="PF13354">
    <property type="entry name" value="Beta-lactamase2"/>
    <property type="match status" value="1"/>
</dbReference>
<evidence type="ECO:0000313" key="2">
    <source>
        <dbReference type="EMBL" id="CEA03020.1"/>
    </source>
</evidence>
<name>A0A078M9M2_9STAP</name>
<proteinExistence type="predicted"/>
<dbReference type="eggNOG" id="COG2367">
    <property type="taxonomic scope" value="Bacteria"/>
</dbReference>
<dbReference type="AlphaFoldDB" id="A0A078M9M2"/>
<evidence type="ECO:0000259" key="1">
    <source>
        <dbReference type="Pfam" id="PF13354"/>
    </source>
</evidence>
<dbReference type="EMBL" id="CCSE01000001">
    <property type="protein sequence ID" value="CEA03020.1"/>
    <property type="molecule type" value="Genomic_DNA"/>
</dbReference>
<dbReference type="GO" id="GO:0008800">
    <property type="term" value="F:beta-lactamase activity"/>
    <property type="evidence" value="ECO:0007669"/>
    <property type="project" value="InterPro"/>
</dbReference>
<dbReference type="Gene3D" id="3.40.710.10">
    <property type="entry name" value="DD-peptidase/beta-lactamase superfamily"/>
    <property type="match status" value="1"/>
</dbReference>
<protein>
    <recommendedName>
        <fullName evidence="1">Beta-lactamase class A catalytic domain-containing protein</fullName>
    </recommendedName>
</protein>
<evidence type="ECO:0000313" key="3">
    <source>
        <dbReference type="Proteomes" id="UP000044136"/>
    </source>
</evidence>
<dbReference type="SUPFAM" id="SSF56601">
    <property type="entry name" value="beta-lactamase/transpeptidase-like"/>
    <property type="match status" value="1"/>
</dbReference>
<dbReference type="InterPro" id="IPR045155">
    <property type="entry name" value="Beta-lactam_cat"/>
</dbReference>
<keyword evidence="3" id="KW-1185">Reference proteome</keyword>
<sequence>MFIDEINALIGQQPTKDISYKIQFDNKVYVHNEHQVYPSASTIKVPISIINLQQHFHNYEDISLTVGEKVGGCGVLHTLQSVKRLTLWDTIVLSIIISDNTASNMLIDNIGIERINEGFMALGLHDTTLARNYYDTTGINEGKRNSTSAADMFTSMQYVIQENDVLPEDIRKDFFEVMKKQQINDRIGGFFNIDEDHKDEFIASKTGSVTALEHEFGMIQQNGKQLIFSVFSDNWPSNQEGKHFLNELGQIFKKYMN</sequence>
<dbReference type="RefSeq" id="WP_035810683.1">
    <property type="nucleotide sequence ID" value="NZ_CCSE01000001.1"/>
</dbReference>
<dbReference type="STRING" id="1461582.BN1048_01950"/>
<dbReference type="PANTHER" id="PTHR35333:SF4">
    <property type="entry name" value="SLR0121 PROTEIN"/>
    <property type="match status" value="1"/>
</dbReference>
<gene>
    <name evidence="2" type="ORF">BN1048_01950</name>
</gene>
<dbReference type="Proteomes" id="UP000044136">
    <property type="component" value="Unassembled WGS sequence"/>
</dbReference>
<dbReference type="InterPro" id="IPR000871">
    <property type="entry name" value="Beta-lactam_class-A"/>
</dbReference>
<dbReference type="PANTHER" id="PTHR35333">
    <property type="entry name" value="BETA-LACTAMASE"/>
    <property type="match status" value="1"/>
</dbReference>
<dbReference type="GO" id="GO:0046677">
    <property type="term" value="P:response to antibiotic"/>
    <property type="evidence" value="ECO:0007669"/>
    <property type="project" value="InterPro"/>
</dbReference>